<name>A0A3L6EPS4_MAIZE</name>
<gene>
    <name evidence="1" type="ORF">Zm00014a_026149</name>
</gene>
<comment type="caution">
    <text evidence="1">The sequence shown here is derived from an EMBL/GenBank/DDBJ whole genome shotgun (WGS) entry which is preliminary data.</text>
</comment>
<accession>A0A3L6EPS4</accession>
<sequence>MTPSRFNFEPLYICLSDR</sequence>
<protein>
    <submittedName>
        <fullName evidence="1">Uncharacterized protein</fullName>
    </submittedName>
</protein>
<dbReference type="Proteomes" id="UP000251960">
    <property type="component" value="Chromosome 5"/>
</dbReference>
<evidence type="ECO:0000313" key="1">
    <source>
        <dbReference type="EMBL" id="PWZ22061.1"/>
    </source>
</evidence>
<reference evidence="1 2" key="1">
    <citation type="journal article" date="2018" name="Nat. Genet.">
        <title>Extensive intraspecific gene order and gene structural variations between Mo17 and other maize genomes.</title>
        <authorList>
            <person name="Sun S."/>
            <person name="Zhou Y."/>
            <person name="Chen J."/>
            <person name="Shi J."/>
            <person name="Zhao H."/>
            <person name="Zhao H."/>
            <person name="Song W."/>
            <person name="Zhang M."/>
            <person name="Cui Y."/>
            <person name="Dong X."/>
            <person name="Liu H."/>
            <person name="Ma X."/>
            <person name="Jiao Y."/>
            <person name="Wang B."/>
            <person name="Wei X."/>
            <person name="Stein J.C."/>
            <person name="Glaubitz J.C."/>
            <person name="Lu F."/>
            <person name="Yu G."/>
            <person name="Liang C."/>
            <person name="Fengler K."/>
            <person name="Li B."/>
            <person name="Rafalski A."/>
            <person name="Schnable P.S."/>
            <person name="Ware D.H."/>
            <person name="Buckler E.S."/>
            <person name="Lai J."/>
        </authorList>
    </citation>
    <scope>NUCLEOTIDE SEQUENCE [LARGE SCALE GENOMIC DNA]</scope>
    <source>
        <strain evidence="2">cv. Missouri 17</strain>
        <tissue evidence="1">Seedling</tissue>
    </source>
</reference>
<dbReference type="AlphaFoldDB" id="A0A3L6EPS4"/>
<evidence type="ECO:0000313" key="2">
    <source>
        <dbReference type="Proteomes" id="UP000251960"/>
    </source>
</evidence>
<organism evidence="1 2">
    <name type="scientific">Zea mays</name>
    <name type="common">Maize</name>
    <dbReference type="NCBI Taxonomy" id="4577"/>
    <lineage>
        <taxon>Eukaryota</taxon>
        <taxon>Viridiplantae</taxon>
        <taxon>Streptophyta</taxon>
        <taxon>Embryophyta</taxon>
        <taxon>Tracheophyta</taxon>
        <taxon>Spermatophyta</taxon>
        <taxon>Magnoliopsida</taxon>
        <taxon>Liliopsida</taxon>
        <taxon>Poales</taxon>
        <taxon>Poaceae</taxon>
        <taxon>PACMAD clade</taxon>
        <taxon>Panicoideae</taxon>
        <taxon>Andropogonodae</taxon>
        <taxon>Andropogoneae</taxon>
        <taxon>Tripsacinae</taxon>
        <taxon>Zea</taxon>
    </lineage>
</organism>
<proteinExistence type="predicted"/>
<dbReference type="EMBL" id="NCVQ01000006">
    <property type="protein sequence ID" value="PWZ22061.1"/>
    <property type="molecule type" value="Genomic_DNA"/>
</dbReference>